<dbReference type="Pfam" id="PF01454">
    <property type="entry name" value="MAGE"/>
    <property type="match status" value="1"/>
</dbReference>
<dbReference type="Gene3D" id="1.10.10.1200">
    <property type="entry name" value="MAGE homology domain, winged helix WH1 motif"/>
    <property type="match status" value="1"/>
</dbReference>
<comment type="caution">
    <text evidence="3">The sequence shown here is derived from an EMBL/GenBank/DDBJ whole genome shotgun (WGS) entry which is preliminary data.</text>
</comment>
<evidence type="ECO:0000313" key="4">
    <source>
        <dbReference type="Proteomes" id="UP000700334"/>
    </source>
</evidence>
<dbReference type="FunFam" id="1.10.10.1210:FF:000001">
    <property type="entry name" value="melanoma-associated antigen D1"/>
    <property type="match status" value="1"/>
</dbReference>
<dbReference type="PANTHER" id="PTHR11736:SF85">
    <property type="entry name" value="MAGE DOMAIN-CONTAINING PROTEIN MAGEA13P-RELATED"/>
    <property type="match status" value="1"/>
</dbReference>
<sequence length="341" mass="36984">MHRSHSQRPKPEGGLQAQRKKRGLVCTQVPVAEEAAAATPALSPVVQGTHEMLPAAGTPSVPQSSQGACSSSVAIQATAPSSPEGPGAALAPPQPEITVSAALDKMVAALVQFLSIKYLAKEPVTEAEMLRLITKEHEGHFPSIFQKVCECMEVVFGIEVREVDPPSQSYELVKTLELTYDGMLRASHGMPKTGLLVLILGVIFMEGNRAPEEKIWKVLSRIGVYAGKKDFVCGEPRKLITEELVQEKYLEHQQVPRSNPPRYEFLWGPRAHAETTKMKVLQFFAKVTGTDPASFPSRYEEALREEKERAQARISASGDTAAEAGGGSSISELEEKSPSSV</sequence>
<dbReference type="Gene3D" id="1.10.10.1210">
    <property type="entry name" value="MAGE homology domain, winged helix WH2 motif"/>
    <property type="match status" value="1"/>
</dbReference>
<evidence type="ECO:0000259" key="2">
    <source>
        <dbReference type="PROSITE" id="PS50838"/>
    </source>
</evidence>
<feature type="compositionally biased region" description="Basic and acidic residues" evidence="1">
    <location>
        <begin position="298"/>
        <end position="311"/>
    </location>
</feature>
<dbReference type="InterPro" id="IPR037445">
    <property type="entry name" value="MAGE"/>
</dbReference>
<reference evidence="3" key="1">
    <citation type="journal article" date="2021" name="Evol. Appl.">
        <title>The genome of the Pyrenean desman and the effects of bottlenecks and inbreeding on the genomic landscape of an endangered species.</title>
        <authorList>
            <person name="Escoda L."/>
            <person name="Castresana J."/>
        </authorList>
    </citation>
    <scope>NUCLEOTIDE SEQUENCE</scope>
    <source>
        <strain evidence="3">IBE-C5619</strain>
    </source>
</reference>
<dbReference type="PROSITE" id="PS50838">
    <property type="entry name" value="MAGE"/>
    <property type="match status" value="1"/>
</dbReference>
<evidence type="ECO:0000313" key="3">
    <source>
        <dbReference type="EMBL" id="KAG8507183.1"/>
    </source>
</evidence>
<name>A0A8J5ZM16_GALPY</name>
<gene>
    <name evidence="3" type="ORF">J0S82_020100</name>
</gene>
<feature type="region of interest" description="Disordered" evidence="1">
    <location>
        <begin position="1"/>
        <end position="22"/>
    </location>
</feature>
<dbReference type="PANTHER" id="PTHR11736">
    <property type="entry name" value="MELANOMA-ASSOCIATED ANTIGEN MAGE ANTIGEN"/>
    <property type="match status" value="1"/>
</dbReference>
<dbReference type="InterPro" id="IPR041898">
    <property type="entry name" value="MAGE_WH1"/>
</dbReference>
<dbReference type="InterPro" id="IPR021072">
    <property type="entry name" value="MAGE_N"/>
</dbReference>
<dbReference type="GO" id="GO:0000122">
    <property type="term" value="P:negative regulation of transcription by RNA polymerase II"/>
    <property type="evidence" value="ECO:0007669"/>
    <property type="project" value="TreeGrafter"/>
</dbReference>
<dbReference type="AlphaFoldDB" id="A0A8J5ZM16"/>
<keyword evidence="4" id="KW-1185">Reference proteome</keyword>
<dbReference type="EMBL" id="JAGFMF010012119">
    <property type="protein sequence ID" value="KAG8507183.1"/>
    <property type="molecule type" value="Genomic_DNA"/>
</dbReference>
<dbReference type="GO" id="GO:0005634">
    <property type="term" value="C:nucleus"/>
    <property type="evidence" value="ECO:0007669"/>
    <property type="project" value="TreeGrafter"/>
</dbReference>
<dbReference type="InterPro" id="IPR041899">
    <property type="entry name" value="MAGE_WH2"/>
</dbReference>
<dbReference type="OrthoDB" id="9661245at2759"/>
<dbReference type="FunFam" id="1.10.10.1200:FF:000007">
    <property type="entry name" value="Melanoma-associated antigen C2"/>
    <property type="match status" value="1"/>
</dbReference>
<proteinExistence type="predicted"/>
<dbReference type="SMART" id="SM01373">
    <property type="entry name" value="MAGE"/>
    <property type="match status" value="1"/>
</dbReference>
<feature type="domain" description="MAGE" evidence="2">
    <location>
        <begin position="103"/>
        <end position="302"/>
    </location>
</feature>
<feature type="compositionally biased region" description="Polar residues" evidence="1">
    <location>
        <begin position="60"/>
        <end position="81"/>
    </location>
</feature>
<dbReference type="InterPro" id="IPR002190">
    <property type="entry name" value="MHD_dom"/>
</dbReference>
<dbReference type="Pfam" id="PF12440">
    <property type="entry name" value="MAGE_N"/>
    <property type="match status" value="1"/>
</dbReference>
<evidence type="ECO:0000256" key="1">
    <source>
        <dbReference type="SAM" id="MobiDB-lite"/>
    </source>
</evidence>
<organism evidence="3 4">
    <name type="scientific">Galemys pyrenaicus</name>
    <name type="common">Iberian desman</name>
    <name type="synonym">Pyrenean desman</name>
    <dbReference type="NCBI Taxonomy" id="202257"/>
    <lineage>
        <taxon>Eukaryota</taxon>
        <taxon>Metazoa</taxon>
        <taxon>Chordata</taxon>
        <taxon>Craniata</taxon>
        <taxon>Vertebrata</taxon>
        <taxon>Euteleostomi</taxon>
        <taxon>Mammalia</taxon>
        <taxon>Eutheria</taxon>
        <taxon>Laurasiatheria</taxon>
        <taxon>Eulipotyphla</taxon>
        <taxon>Talpidae</taxon>
        <taxon>Galemys</taxon>
    </lineage>
</organism>
<accession>A0A8J5ZM16</accession>
<feature type="region of interest" description="Disordered" evidence="1">
    <location>
        <begin position="53"/>
        <end position="92"/>
    </location>
</feature>
<protein>
    <submittedName>
        <fullName evidence="3">Putative MAGE domain-containing protein MAGEA13P</fullName>
    </submittedName>
</protein>
<feature type="region of interest" description="Disordered" evidence="1">
    <location>
        <begin position="295"/>
        <end position="341"/>
    </location>
</feature>
<dbReference type="SMART" id="SM01392">
    <property type="entry name" value="MAGE_N"/>
    <property type="match status" value="1"/>
</dbReference>
<dbReference type="Proteomes" id="UP000700334">
    <property type="component" value="Unassembled WGS sequence"/>
</dbReference>